<reference evidence="2" key="1">
    <citation type="submission" date="2025-08" db="UniProtKB">
        <authorList>
            <consortium name="Ensembl"/>
        </authorList>
    </citation>
    <scope>IDENTIFICATION</scope>
</reference>
<dbReference type="Gene3D" id="3.30.420.10">
    <property type="entry name" value="Ribonuclease H-like superfamily/Ribonuclease H"/>
    <property type="match status" value="1"/>
</dbReference>
<dbReference type="InterPro" id="IPR036397">
    <property type="entry name" value="RNaseH_sf"/>
</dbReference>
<protein>
    <recommendedName>
        <fullName evidence="1">Integrase catalytic domain-containing protein</fullName>
    </recommendedName>
</protein>
<proteinExistence type="predicted"/>
<dbReference type="SUPFAM" id="SSF53098">
    <property type="entry name" value="Ribonuclease H-like"/>
    <property type="match status" value="1"/>
</dbReference>
<dbReference type="Ensembl" id="ENSLLET00000011771.1">
    <property type="protein sequence ID" value="ENSLLEP00000011315.1"/>
    <property type="gene ID" value="ENSLLEG00000007242.1"/>
</dbReference>
<dbReference type="GO" id="GO:0015074">
    <property type="term" value="P:DNA integration"/>
    <property type="evidence" value="ECO:0007669"/>
    <property type="project" value="InterPro"/>
</dbReference>
<dbReference type="Pfam" id="PF22938">
    <property type="entry name" value="Integrase_p58_C"/>
    <property type="match status" value="1"/>
</dbReference>
<dbReference type="FunFam" id="3.30.420.10:FF:000032">
    <property type="entry name" value="Retrovirus-related Pol polyprotein from transposon 297-like Protein"/>
    <property type="match status" value="1"/>
</dbReference>
<dbReference type="GeneTree" id="ENSGT01050000244855"/>
<keyword evidence="3" id="KW-1185">Reference proteome</keyword>
<dbReference type="InterPro" id="IPR050951">
    <property type="entry name" value="Retrovirus_Pol_polyprotein"/>
</dbReference>
<sequence length="299" mass="34208">MDIVGPLVKSARGHQYVLVVLDYATRYPEAIPLRNTSAKRIAKELSLMFTRVGIPHELLTDQGTPFMSKVTKELCKLFKIDHLLTSVYHPQTDGLVERFNKTLKGMLKRVVAADGKDWDCLLPYLMFAIREVPQASTGFSPFELLYSRHPRGLLDIAKETWEQEATPLKSVVEHIAQMQDRIEKVMHIVKSHLQQAQHAQARVYNRSAKVRTFNPGDRVLVLVPTVESKFLGKWQGPYEVVEQVGEVNYRVHQPGKRKPYQNYHVNLLKPWKDRASLMAQNPLAMTRTLSTMVPEVEIA</sequence>
<organism evidence="2 3">
    <name type="scientific">Leptobrachium leishanense</name>
    <name type="common">Leishan spiny toad</name>
    <dbReference type="NCBI Taxonomy" id="445787"/>
    <lineage>
        <taxon>Eukaryota</taxon>
        <taxon>Metazoa</taxon>
        <taxon>Chordata</taxon>
        <taxon>Craniata</taxon>
        <taxon>Vertebrata</taxon>
        <taxon>Euteleostomi</taxon>
        <taxon>Amphibia</taxon>
        <taxon>Batrachia</taxon>
        <taxon>Anura</taxon>
        <taxon>Pelobatoidea</taxon>
        <taxon>Megophryidae</taxon>
        <taxon>Leptobrachium</taxon>
    </lineage>
</organism>
<dbReference type="InterPro" id="IPR054465">
    <property type="entry name" value="Integrase_p58-like_C"/>
</dbReference>
<reference evidence="2" key="2">
    <citation type="submission" date="2025-09" db="UniProtKB">
        <authorList>
            <consortium name="Ensembl"/>
        </authorList>
    </citation>
    <scope>IDENTIFICATION</scope>
</reference>
<accession>A0A8C5MFW9</accession>
<evidence type="ECO:0000313" key="3">
    <source>
        <dbReference type="Proteomes" id="UP000694569"/>
    </source>
</evidence>
<name>A0A8C5MFW9_9ANUR</name>
<dbReference type="PROSITE" id="PS50994">
    <property type="entry name" value="INTEGRASE"/>
    <property type="match status" value="1"/>
</dbReference>
<dbReference type="Pfam" id="PF00665">
    <property type="entry name" value="rve"/>
    <property type="match status" value="1"/>
</dbReference>
<dbReference type="Proteomes" id="UP000694569">
    <property type="component" value="Unplaced"/>
</dbReference>
<evidence type="ECO:0000259" key="1">
    <source>
        <dbReference type="PROSITE" id="PS50994"/>
    </source>
</evidence>
<dbReference type="InterPro" id="IPR001584">
    <property type="entry name" value="Integrase_cat-core"/>
</dbReference>
<dbReference type="OrthoDB" id="9906983at2759"/>
<dbReference type="GO" id="GO:0003676">
    <property type="term" value="F:nucleic acid binding"/>
    <property type="evidence" value="ECO:0007669"/>
    <property type="project" value="InterPro"/>
</dbReference>
<evidence type="ECO:0000313" key="2">
    <source>
        <dbReference type="Ensembl" id="ENSLLEP00000011315.1"/>
    </source>
</evidence>
<dbReference type="PANTHER" id="PTHR37984:SF15">
    <property type="entry name" value="INTEGRASE CATALYTIC DOMAIN-CONTAINING PROTEIN"/>
    <property type="match status" value="1"/>
</dbReference>
<feature type="domain" description="Integrase catalytic" evidence="1">
    <location>
        <begin position="1"/>
        <end position="149"/>
    </location>
</feature>
<dbReference type="InterPro" id="IPR012337">
    <property type="entry name" value="RNaseH-like_sf"/>
</dbReference>
<dbReference type="AlphaFoldDB" id="A0A8C5MFW9"/>
<dbReference type="PANTHER" id="PTHR37984">
    <property type="entry name" value="PROTEIN CBG26694"/>
    <property type="match status" value="1"/>
</dbReference>